<evidence type="ECO:0000313" key="2">
    <source>
        <dbReference type="EMBL" id="MBO9199526.1"/>
    </source>
</evidence>
<keyword evidence="1" id="KW-0812">Transmembrane</keyword>
<sequence>MKRREKAAWYFAVFIIGAFIITYYYSEKKAGELNANKAIGTGFITGMDMVFKGRGIFVKYVFEVKGDFVKDHTIIPIESDQLELLSKNLIGGQYPVIYNALDKSNSKILLFKEEFMKYGLDVPDSLHYIFHLLDSLTYKKN</sequence>
<dbReference type="RefSeq" id="WP_209137586.1">
    <property type="nucleotide sequence ID" value="NZ_JAGHKO010000001.1"/>
</dbReference>
<name>A0ABS3YQL9_9BACT</name>
<keyword evidence="3" id="KW-1185">Reference proteome</keyword>
<evidence type="ECO:0000313" key="3">
    <source>
        <dbReference type="Proteomes" id="UP000677244"/>
    </source>
</evidence>
<accession>A0ABS3YQL9</accession>
<feature type="transmembrane region" description="Helical" evidence="1">
    <location>
        <begin position="7"/>
        <end position="26"/>
    </location>
</feature>
<gene>
    <name evidence="2" type="ORF">J7I42_04565</name>
</gene>
<keyword evidence="1" id="KW-1133">Transmembrane helix</keyword>
<proteinExistence type="predicted"/>
<dbReference type="EMBL" id="JAGHKO010000001">
    <property type="protein sequence ID" value="MBO9199526.1"/>
    <property type="molecule type" value="Genomic_DNA"/>
</dbReference>
<dbReference type="Proteomes" id="UP000677244">
    <property type="component" value="Unassembled WGS sequence"/>
</dbReference>
<keyword evidence="1" id="KW-0472">Membrane</keyword>
<reference evidence="2 3" key="1">
    <citation type="submission" date="2021-03" db="EMBL/GenBank/DDBJ databases">
        <title>Assistant Professor.</title>
        <authorList>
            <person name="Huq M.A."/>
        </authorList>
    </citation>
    <scope>NUCLEOTIDE SEQUENCE [LARGE SCALE GENOMIC DNA]</scope>
    <source>
        <strain evidence="2 3">MAH-29</strain>
    </source>
</reference>
<protein>
    <submittedName>
        <fullName evidence="2">Uncharacterized protein</fullName>
    </submittedName>
</protein>
<organism evidence="2 3">
    <name type="scientific">Niastella soli</name>
    <dbReference type="NCBI Taxonomy" id="2821487"/>
    <lineage>
        <taxon>Bacteria</taxon>
        <taxon>Pseudomonadati</taxon>
        <taxon>Bacteroidota</taxon>
        <taxon>Chitinophagia</taxon>
        <taxon>Chitinophagales</taxon>
        <taxon>Chitinophagaceae</taxon>
        <taxon>Niastella</taxon>
    </lineage>
</organism>
<comment type="caution">
    <text evidence="2">The sequence shown here is derived from an EMBL/GenBank/DDBJ whole genome shotgun (WGS) entry which is preliminary data.</text>
</comment>
<evidence type="ECO:0000256" key="1">
    <source>
        <dbReference type="SAM" id="Phobius"/>
    </source>
</evidence>